<protein>
    <submittedName>
        <fullName evidence="2">Multiple banded antigen</fullName>
    </submittedName>
</protein>
<evidence type="ECO:0000313" key="2">
    <source>
        <dbReference type="EMBL" id="GFN73843.1"/>
    </source>
</evidence>
<gene>
    <name evidence="2" type="ORF">PoB_000034900</name>
</gene>
<sequence>MEIVKTENEVLSLINFAQFVPEKLLRYSRYDLATCCKQRSHTFEKLLEISASKKVHHQEAQKMAEQTSTTNQISGIRQGGGKNEISNIQQAGGKNEIRGTRQAGGKNEISGIQQAGGKNKISGIQQAGGKNEISGIQQDGGKNQITDIQQTGGN</sequence>
<feature type="compositionally biased region" description="Polar residues" evidence="1">
    <location>
        <begin position="134"/>
        <end position="154"/>
    </location>
</feature>
<dbReference type="AlphaFoldDB" id="A0AAV3XRA1"/>
<comment type="caution">
    <text evidence="2">The sequence shown here is derived from an EMBL/GenBank/DDBJ whole genome shotgun (WGS) entry which is preliminary data.</text>
</comment>
<dbReference type="Proteomes" id="UP000735302">
    <property type="component" value="Unassembled WGS sequence"/>
</dbReference>
<name>A0AAV3XRA1_9GAST</name>
<dbReference type="EMBL" id="BLXT01000045">
    <property type="protein sequence ID" value="GFN73843.1"/>
    <property type="molecule type" value="Genomic_DNA"/>
</dbReference>
<proteinExistence type="predicted"/>
<accession>A0AAV3XRA1</accession>
<organism evidence="2 3">
    <name type="scientific">Plakobranchus ocellatus</name>
    <dbReference type="NCBI Taxonomy" id="259542"/>
    <lineage>
        <taxon>Eukaryota</taxon>
        <taxon>Metazoa</taxon>
        <taxon>Spiralia</taxon>
        <taxon>Lophotrochozoa</taxon>
        <taxon>Mollusca</taxon>
        <taxon>Gastropoda</taxon>
        <taxon>Heterobranchia</taxon>
        <taxon>Euthyneura</taxon>
        <taxon>Panpulmonata</taxon>
        <taxon>Sacoglossa</taxon>
        <taxon>Placobranchoidea</taxon>
        <taxon>Plakobranchidae</taxon>
        <taxon>Plakobranchus</taxon>
    </lineage>
</organism>
<keyword evidence="3" id="KW-1185">Reference proteome</keyword>
<reference evidence="2 3" key="1">
    <citation type="journal article" date="2021" name="Elife">
        <title>Chloroplast acquisition without the gene transfer in kleptoplastic sea slugs, Plakobranchus ocellatus.</title>
        <authorList>
            <person name="Maeda T."/>
            <person name="Takahashi S."/>
            <person name="Yoshida T."/>
            <person name="Shimamura S."/>
            <person name="Takaki Y."/>
            <person name="Nagai Y."/>
            <person name="Toyoda A."/>
            <person name="Suzuki Y."/>
            <person name="Arimoto A."/>
            <person name="Ishii H."/>
            <person name="Satoh N."/>
            <person name="Nishiyama T."/>
            <person name="Hasebe M."/>
            <person name="Maruyama T."/>
            <person name="Minagawa J."/>
            <person name="Obokata J."/>
            <person name="Shigenobu S."/>
        </authorList>
    </citation>
    <scope>NUCLEOTIDE SEQUENCE [LARGE SCALE GENOMIC DNA]</scope>
</reference>
<evidence type="ECO:0000256" key="1">
    <source>
        <dbReference type="SAM" id="MobiDB-lite"/>
    </source>
</evidence>
<evidence type="ECO:0000313" key="3">
    <source>
        <dbReference type="Proteomes" id="UP000735302"/>
    </source>
</evidence>
<feature type="region of interest" description="Disordered" evidence="1">
    <location>
        <begin position="57"/>
        <end position="154"/>
    </location>
</feature>
<feature type="compositionally biased region" description="Polar residues" evidence="1">
    <location>
        <begin position="64"/>
        <end position="75"/>
    </location>
</feature>